<organism evidence="2 3">
    <name type="scientific">Stephania japonica</name>
    <dbReference type="NCBI Taxonomy" id="461633"/>
    <lineage>
        <taxon>Eukaryota</taxon>
        <taxon>Viridiplantae</taxon>
        <taxon>Streptophyta</taxon>
        <taxon>Embryophyta</taxon>
        <taxon>Tracheophyta</taxon>
        <taxon>Spermatophyta</taxon>
        <taxon>Magnoliopsida</taxon>
        <taxon>Ranunculales</taxon>
        <taxon>Menispermaceae</taxon>
        <taxon>Menispermoideae</taxon>
        <taxon>Cissampelideae</taxon>
        <taxon>Stephania</taxon>
    </lineage>
</organism>
<dbReference type="Proteomes" id="UP001417504">
    <property type="component" value="Unassembled WGS sequence"/>
</dbReference>
<reference evidence="2 3" key="1">
    <citation type="submission" date="2024-01" db="EMBL/GenBank/DDBJ databases">
        <title>Genome assemblies of Stephania.</title>
        <authorList>
            <person name="Yang L."/>
        </authorList>
    </citation>
    <scope>NUCLEOTIDE SEQUENCE [LARGE SCALE GENOMIC DNA]</scope>
    <source>
        <strain evidence="2">QJT</strain>
        <tissue evidence="2">Leaf</tissue>
    </source>
</reference>
<keyword evidence="3" id="KW-1185">Reference proteome</keyword>
<gene>
    <name evidence="2" type="ORF">Sjap_009273</name>
</gene>
<accession>A0AAP0JRU9</accession>
<evidence type="ECO:0000313" key="2">
    <source>
        <dbReference type="EMBL" id="KAK9138679.1"/>
    </source>
</evidence>
<proteinExistence type="predicted"/>
<dbReference type="EMBL" id="JBBNAE010000003">
    <property type="protein sequence ID" value="KAK9138679.1"/>
    <property type="molecule type" value="Genomic_DNA"/>
</dbReference>
<feature type="transmembrane region" description="Helical" evidence="1">
    <location>
        <begin position="93"/>
        <end position="111"/>
    </location>
</feature>
<feature type="transmembrane region" description="Helical" evidence="1">
    <location>
        <begin position="329"/>
        <end position="348"/>
    </location>
</feature>
<feature type="transmembrane region" description="Helical" evidence="1">
    <location>
        <begin position="153"/>
        <end position="170"/>
    </location>
</feature>
<protein>
    <submittedName>
        <fullName evidence="2">Uncharacterized protein</fullName>
    </submittedName>
</protein>
<dbReference type="AlphaFoldDB" id="A0AAP0JRU9"/>
<feature type="transmembrane region" description="Helical" evidence="1">
    <location>
        <begin position="24"/>
        <end position="47"/>
    </location>
</feature>
<keyword evidence="1" id="KW-0472">Membrane</keyword>
<dbReference type="PANTHER" id="PTHR35307:SF5">
    <property type="entry name" value="PGG DOMAIN-CONTAINING PROTEIN"/>
    <property type="match status" value="1"/>
</dbReference>
<feature type="transmembrane region" description="Helical" evidence="1">
    <location>
        <begin position="123"/>
        <end position="147"/>
    </location>
</feature>
<feature type="transmembrane region" description="Helical" evidence="1">
    <location>
        <begin position="54"/>
        <end position="73"/>
    </location>
</feature>
<name>A0AAP0JRU9_9MAGN</name>
<evidence type="ECO:0000313" key="3">
    <source>
        <dbReference type="Proteomes" id="UP001417504"/>
    </source>
</evidence>
<feature type="transmembrane region" description="Helical" evidence="1">
    <location>
        <begin position="214"/>
        <end position="236"/>
    </location>
</feature>
<dbReference type="PANTHER" id="PTHR35307">
    <property type="entry name" value="PROTEIN, PUTATIVE-RELATED"/>
    <property type="match status" value="1"/>
</dbReference>
<keyword evidence="1" id="KW-0812">Transmembrane</keyword>
<evidence type="ECO:0000256" key="1">
    <source>
        <dbReference type="SAM" id="Phobius"/>
    </source>
</evidence>
<sequence length="652" mass="73840">MGGQGNCVDGKLDDSGYSSPVPLIGLYITGATLVCLLFILVDAFAGFRNRKRWLPCRLFSLNSITLTLLSIAVKLPLDLTSSMPRVQDQLSKLTSTTLICICMGIFMPSLGTCRESESFNNMAALSIFVVTIAVNVCIQMYTGVIILYRAEHIIILFCMMILLVALWYFASEIHSQNEVSHDGIKDIFMKGKGSMLHRLKVSYLRGYDSNPQFMLWRCPLSILVATLCIISSVVLMRVSFRYLVSKTSDVCEGVSIYKWSMASIVVSQITTILVGGLAITFRFFSLFGHTVGEFGMLKEGVEDAEAIIAYNPIFRRTSFFYLKFYARKVVEIFVITISLLPSLPFAFLEGAGAKLSESWHNSNTEKEVAMEELKNLIHDEGEMDLDKWTLRKGVNDMKKWIEKANTSNQLIKLLSKTPPLHQHDSPFRRLKAYYDSRKSGYQVSFLSVVLLVRVANISIPHFLSGSLSSILNEVFEVLQFVDKKMSASSFENKKKYVLAEALHESNNFNSLLPDIVRKSGYHDGEFRNQPQLIQSIAIVKGLKTVLHRDYVRDELAMLTDFIQQQDFESIGEFYGYMEQLFVDMLNEFLVQLPNAIFREIIESNGEDCEKTIKFALKVVCKMEQLEPLVRWSFPVGTTITQLASHDHELPFV</sequence>
<comment type="caution">
    <text evidence="2">The sequence shown here is derived from an EMBL/GenBank/DDBJ whole genome shotgun (WGS) entry which is preliminary data.</text>
</comment>
<keyword evidence="1" id="KW-1133">Transmembrane helix</keyword>
<feature type="transmembrane region" description="Helical" evidence="1">
    <location>
        <begin position="256"/>
        <end position="279"/>
    </location>
</feature>